<comment type="similarity">
    <text evidence="2">Belongs to the acetate uptake transporter (AceTr) (TC 2.A.96) family.</text>
</comment>
<organism evidence="7 8">
    <name type="scientific">Rhizopogon vesiculosus</name>
    <dbReference type="NCBI Taxonomy" id="180088"/>
    <lineage>
        <taxon>Eukaryota</taxon>
        <taxon>Fungi</taxon>
        <taxon>Dikarya</taxon>
        <taxon>Basidiomycota</taxon>
        <taxon>Agaricomycotina</taxon>
        <taxon>Agaricomycetes</taxon>
        <taxon>Agaricomycetidae</taxon>
        <taxon>Boletales</taxon>
        <taxon>Suillineae</taxon>
        <taxon>Rhizopogonaceae</taxon>
        <taxon>Rhizopogon</taxon>
    </lineage>
</organism>
<evidence type="ECO:0008006" key="9">
    <source>
        <dbReference type="Google" id="ProtNLM"/>
    </source>
</evidence>
<protein>
    <recommendedName>
        <fullName evidence="9">GPR1/FUN34/yaaH family-domain-containing protein</fullName>
    </recommendedName>
</protein>
<dbReference type="Pfam" id="PF01184">
    <property type="entry name" value="Gpr1_Fun34_YaaH"/>
    <property type="match status" value="1"/>
</dbReference>
<evidence type="ECO:0000256" key="2">
    <source>
        <dbReference type="ARBA" id="ARBA00005587"/>
    </source>
</evidence>
<dbReference type="STRING" id="180088.A0A1J8QK60"/>
<evidence type="ECO:0000256" key="1">
    <source>
        <dbReference type="ARBA" id="ARBA00004141"/>
    </source>
</evidence>
<evidence type="ECO:0000313" key="8">
    <source>
        <dbReference type="Proteomes" id="UP000183567"/>
    </source>
</evidence>
<dbReference type="InterPro" id="IPR000791">
    <property type="entry name" value="Gpr1/Fun34/SatP-like"/>
</dbReference>
<feature type="transmembrane region" description="Helical" evidence="6">
    <location>
        <begin position="208"/>
        <end position="232"/>
    </location>
</feature>
<accession>A0A1J8QK60</accession>
<dbReference type="PANTHER" id="PTHR31123">
    <property type="entry name" value="ACCUMULATION OF DYADS PROTEIN 2-RELATED"/>
    <property type="match status" value="1"/>
</dbReference>
<comment type="subcellular location">
    <subcellularLocation>
        <location evidence="1">Membrane</location>
        <topology evidence="1">Multi-pass membrane protein</topology>
    </subcellularLocation>
</comment>
<dbReference type="EMBL" id="LVVM01000645">
    <property type="protein sequence ID" value="OJA20291.1"/>
    <property type="molecule type" value="Genomic_DNA"/>
</dbReference>
<keyword evidence="5 6" id="KW-0472">Membrane</keyword>
<dbReference type="GO" id="GO:0005886">
    <property type="term" value="C:plasma membrane"/>
    <property type="evidence" value="ECO:0007669"/>
    <property type="project" value="TreeGrafter"/>
</dbReference>
<dbReference type="AlphaFoldDB" id="A0A1J8QK60"/>
<dbReference type="OrthoDB" id="3648309at2759"/>
<proteinExistence type="inferred from homology"/>
<dbReference type="GO" id="GO:0015123">
    <property type="term" value="F:acetate transmembrane transporter activity"/>
    <property type="evidence" value="ECO:0007669"/>
    <property type="project" value="TreeGrafter"/>
</dbReference>
<evidence type="ECO:0000256" key="3">
    <source>
        <dbReference type="ARBA" id="ARBA00022692"/>
    </source>
</evidence>
<evidence type="ECO:0000256" key="4">
    <source>
        <dbReference type="ARBA" id="ARBA00022989"/>
    </source>
</evidence>
<gene>
    <name evidence="7" type="ORF">AZE42_08133</name>
</gene>
<dbReference type="Proteomes" id="UP000183567">
    <property type="component" value="Unassembled WGS sequence"/>
</dbReference>
<comment type="caution">
    <text evidence="7">The sequence shown here is derived from an EMBL/GenBank/DDBJ whole genome shotgun (WGS) entry which is preliminary data.</text>
</comment>
<name>A0A1J8QK60_9AGAM</name>
<feature type="transmembrane region" description="Helical" evidence="6">
    <location>
        <begin position="181"/>
        <end position="202"/>
    </location>
</feature>
<evidence type="ECO:0000256" key="6">
    <source>
        <dbReference type="SAM" id="Phobius"/>
    </source>
</evidence>
<dbReference type="NCBIfam" id="NF038013">
    <property type="entry name" value="AceTr_1"/>
    <property type="match status" value="1"/>
</dbReference>
<feature type="transmembrane region" description="Helical" evidence="6">
    <location>
        <begin position="88"/>
        <end position="107"/>
    </location>
</feature>
<dbReference type="PANTHER" id="PTHR31123:SF1">
    <property type="entry name" value="ACCUMULATION OF DYADS PROTEIN 2-RELATED"/>
    <property type="match status" value="1"/>
</dbReference>
<feature type="transmembrane region" description="Helical" evidence="6">
    <location>
        <begin position="154"/>
        <end position="174"/>
    </location>
</feature>
<reference evidence="7 8" key="1">
    <citation type="submission" date="2016-03" db="EMBL/GenBank/DDBJ databases">
        <title>Comparative genomics of the ectomycorrhizal sister species Rhizopogon vinicolor and Rhizopogon vesiculosus (Basidiomycota: Boletales) reveals a divergence of the mating type B locus.</title>
        <authorList>
            <person name="Mujic A.B."/>
            <person name="Kuo A."/>
            <person name="Tritt A."/>
            <person name="Lipzen A."/>
            <person name="Chen C."/>
            <person name="Johnson J."/>
            <person name="Sharma A."/>
            <person name="Barry K."/>
            <person name="Grigoriev I.V."/>
            <person name="Spatafora J.W."/>
        </authorList>
    </citation>
    <scope>NUCLEOTIDE SEQUENCE [LARGE SCALE GENOMIC DNA]</scope>
    <source>
        <strain evidence="7 8">AM-OR11-056</strain>
    </source>
</reference>
<dbReference type="InterPro" id="IPR051633">
    <property type="entry name" value="AceTr"/>
</dbReference>
<keyword evidence="8" id="KW-1185">Reference proteome</keyword>
<evidence type="ECO:0000313" key="7">
    <source>
        <dbReference type="EMBL" id="OJA20291.1"/>
    </source>
</evidence>
<evidence type="ECO:0000256" key="5">
    <source>
        <dbReference type="ARBA" id="ARBA00023136"/>
    </source>
</evidence>
<keyword evidence="4 6" id="KW-1133">Transmembrane helix</keyword>
<feature type="transmembrane region" description="Helical" evidence="6">
    <location>
        <begin position="49"/>
        <end position="76"/>
    </location>
</feature>
<sequence length="253" mass="27109">MSSNSITEKEGSKDNYYVQTVAMDSPPPPTQMQPLQRTFGNPVRFPALLIQHLLIGLQAPLGMMAYGTVFLCSSILTLASKSVGSPSLVMVFATFYGGISQTLVGMWEMYLGNTFSATVFTTYGGFNLSYGALYLPQIGLAAAYTVDGVIGQEFYNAIGIYLAIWDLITFVFLLGALRTTLPIIATLGFTVCALTCLSINSFTGNPHFATAGGALGIIASFGAYYGALSLFWTQQTTFSFIRLPLLIAAPSNV</sequence>
<keyword evidence="3 6" id="KW-0812">Transmembrane</keyword>